<evidence type="ECO:0000313" key="2">
    <source>
        <dbReference type="EMBL" id="MCE8049452.1"/>
    </source>
</evidence>
<dbReference type="InterPro" id="IPR036237">
    <property type="entry name" value="Xyl_isomerase-like_sf"/>
</dbReference>
<comment type="caution">
    <text evidence="2">The sequence shown here is derived from an EMBL/GenBank/DDBJ whole genome shotgun (WGS) entry which is preliminary data.</text>
</comment>
<dbReference type="GO" id="GO:0016853">
    <property type="term" value="F:isomerase activity"/>
    <property type="evidence" value="ECO:0007669"/>
    <property type="project" value="UniProtKB-KW"/>
</dbReference>
<proteinExistence type="predicted"/>
<evidence type="ECO:0000313" key="3">
    <source>
        <dbReference type="Proteomes" id="UP001320154"/>
    </source>
</evidence>
<accession>A0ABS9BC74</accession>
<keyword evidence="3" id="KW-1185">Reference proteome</keyword>
<sequence length="285" mass="31529">MIRLHLCTISFRHHLVSLPELAAWATRTGFDGIELWGVHARHLREHAAVDGEWIRRQGLCIPMISDYLPLEGAERDALAATQRLCRLARHWGADKLRTFAGHRGSAELSAAERRELARRLGILTRCAAEEGLTLVVETHPDTLADSLAATRELLDAVDHPGLGVNFDVLHVWESGVDPLAALRELAPWVCHFHFKNIAQRNQLSVFAPGNVYSPAGSRQGMVPVLEGACDYGPLLDWLRASHVPLDVSLEWFGADCHAVLGHDLERLRERLSPAAGTLQQAVACR</sequence>
<dbReference type="Proteomes" id="UP001320154">
    <property type="component" value="Unassembled WGS sequence"/>
</dbReference>
<dbReference type="RefSeq" id="WP_234251850.1">
    <property type="nucleotide sequence ID" value="NZ_JABFTQ010000024.1"/>
</dbReference>
<dbReference type="PANTHER" id="PTHR12110:SF21">
    <property type="entry name" value="XYLOSE ISOMERASE-LIKE TIM BARREL DOMAIN-CONTAINING PROTEIN"/>
    <property type="match status" value="1"/>
</dbReference>
<organism evidence="2 3">
    <name type="scientific">Billgrantia desiderata</name>
    <dbReference type="NCBI Taxonomy" id="52021"/>
    <lineage>
        <taxon>Bacteria</taxon>
        <taxon>Pseudomonadati</taxon>
        <taxon>Pseudomonadota</taxon>
        <taxon>Gammaproteobacteria</taxon>
        <taxon>Oceanospirillales</taxon>
        <taxon>Halomonadaceae</taxon>
        <taxon>Billgrantia</taxon>
    </lineage>
</organism>
<dbReference type="Gene3D" id="3.20.20.150">
    <property type="entry name" value="Divalent-metal-dependent TIM barrel enzymes"/>
    <property type="match status" value="1"/>
</dbReference>
<feature type="domain" description="Xylose isomerase-like TIM barrel" evidence="1">
    <location>
        <begin position="23"/>
        <end position="269"/>
    </location>
</feature>
<name>A0ABS9BC74_9GAMM</name>
<dbReference type="InterPro" id="IPR013022">
    <property type="entry name" value="Xyl_isomerase-like_TIM-brl"/>
</dbReference>
<gene>
    <name evidence="2" type="ORF">HOP60_22375</name>
</gene>
<protein>
    <submittedName>
        <fullName evidence="2">Sugar phosphate isomerase/epimerase</fullName>
    </submittedName>
</protein>
<keyword evidence="2" id="KW-0413">Isomerase</keyword>
<dbReference type="Pfam" id="PF01261">
    <property type="entry name" value="AP_endonuc_2"/>
    <property type="match status" value="1"/>
</dbReference>
<dbReference type="PANTHER" id="PTHR12110">
    <property type="entry name" value="HYDROXYPYRUVATE ISOMERASE"/>
    <property type="match status" value="1"/>
</dbReference>
<reference evidence="2 3" key="1">
    <citation type="journal article" date="2021" name="Front. Microbiol.">
        <title>Aerobic Denitrification and Heterotrophic Sulfur Oxidation in the Genus Halomonas Revealed by Six Novel Species Characterizations and Genome-Based Analysis.</title>
        <authorList>
            <person name="Wang L."/>
            <person name="Shao Z."/>
        </authorList>
    </citation>
    <scope>NUCLEOTIDE SEQUENCE [LARGE SCALE GENOMIC DNA]</scope>
    <source>
        <strain evidence="2 3">MCCC 1A05748</strain>
    </source>
</reference>
<dbReference type="EMBL" id="JABFTQ010000024">
    <property type="protein sequence ID" value="MCE8049452.1"/>
    <property type="molecule type" value="Genomic_DNA"/>
</dbReference>
<dbReference type="SUPFAM" id="SSF51658">
    <property type="entry name" value="Xylose isomerase-like"/>
    <property type="match status" value="1"/>
</dbReference>
<dbReference type="InterPro" id="IPR050312">
    <property type="entry name" value="IolE/XylAMocC-like"/>
</dbReference>
<evidence type="ECO:0000259" key="1">
    <source>
        <dbReference type="Pfam" id="PF01261"/>
    </source>
</evidence>